<feature type="domain" description="DNA polymerase Y-family little finger" evidence="3">
    <location>
        <begin position="65"/>
        <end position="178"/>
    </location>
</feature>
<comment type="caution">
    <text evidence="5">The sequence shown here is derived from an EMBL/GenBank/DDBJ whole genome shotgun (WGS) entry which is preliminary data.</text>
</comment>
<dbReference type="PANTHER" id="PTHR11076:SF34">
    <property type="entry name" value="PROTEIN UMUC"/>
    <property type="match status" value="1"/>
</dbReference>
<evidence type="ECO:0000313" key="6">
    <source>
        <dbReference type="Proteomes" id="UP001273505"/>
    </source>
</evidence>
<name>A0ABU4S0B5_9GAMM</name>
<organism evidence="5 6">
    <name type="scientific">Gilvimarinus gilvus</name>
    <dbReference type="NCBI Taxonomy" id="3058038"/>
    <lineage>
        <taxon>Bacteria</taxon>
        <taxon>Pseudomonadati</taxon>
        <taxon>Pseudomonadota</taxon>
        <taxon>Gammaproteobacteria</taxon>
        <taxon>Cellvibrionales</taxon>
        <taxon>Cellvibrionaceae</taxon>
        <taxon>Gilvimarinus</taxon>
    </lineage>
</organism>
<evidence type="ECO:0000256" key="2">
    <source>
        <dbReference type="ARBA" id="ARBA00023204"/>
    </source>
</evidence>
<gene>
    <name evidence="5" type="ORF">SCD92_13975</name>
</gene>
<keyword evidence="6" id="KW-1185">Reference proteome</keyword>
<protein>
    <submittedName>
        <fullName evidence="5">DUF4113 domain-containing protein</fullName>
    </submittedName>
</protein>
<keyword evidence="1" id="KW-0227">DNA damage</keyword>
<evidence type="ECO:0000259" key="3">
    <source>
        <dbReference type="Pfam" id="PF11799"/>
    </source>
</evidence>
<evidence type="ECO:0000256" key="1">
    <source>
        <dbReference type="ARBA" id="ARBA00022763"/>
    </source>
</evidence>
<dbReference type="InterPro" id="IPR050116">
    <property type="entry name" value="DNA_polymerase-Y"/>
</dbReference>
<accession>A0ABU4S0B5</accession>
<dbReference type="RefSeq" id="WP_302722226.1">
    <property type="nucleotide sequence ID" value="NZ_JAULRU010000514.1"/>
</dbReference>
<reference evidence="5 6" key="1">
    <citation type="submission" date="2023-11" db="EMBL/GenBank/DDBJ databases">
        <title>Gilvimarinus fulvus sp. nov., isolated from the surface of Kelp.</title>
        <authorList>
            <person name="Sun Y.Y."/>
            <person name="Gong Y."/>
            <person name="Du Z.J."/>
        </authorList>
    </citation>
    <scope>NUCLEOTIDE SEQUENCE [LARGE SCALE GENOMIC DNA]</scope>
    <source>
        <strain evidence="5 6">SDUM040013</strain>
    </source>
</reference>
<dbReference type="EMBL" id="JAXAFO010000025">
    <property type="protein sequence ID" value="MDX6850475.1"/>
    <property type="molecule type" value="Genomic_DNA"/>
</dbReference>
<dbReference type="Proteomes" id="UP001273505">
    <property type="component" value="Unassembled WGS sequence"/>
</dbReference>
<dbReference type="InterPro" id="IPR043502">
    <property type="entry name" value="DNA/RNA_pol_sf"/>
</dbReference>
<evidence type="ECO:0000313" key="5">
    <source>
        <dbReference type="EMBL" id="MDX6850475.1"/>
    </source>
</evidence>
<feature type="domain" description="DUF4113" evidence="4">
    <location>
        <begin position="189"/>
        <end position="238"/>
    </location>
</feature>
<dbReference type="Gene3D" id="3.30.1490.100">
    <property type="entry name" value="DNA polymerase, Y-family, little finger domain"/>
    <property type="match status" value="1"/>
</dbReference>
<dbReference type="Pfam" id="PF13438">
    <property type="entry name" value="DUF4113"/>
    <property type="match status" value="1"/>
</dbReference>
<dbReference type="Gene3D" id="1.10.150.20">
    <property type="entry name" value="5' to 3' exonuclease, C-terminal subdomain"/>
    <property type="match status" value="1"/>
</dbReference>
<dbReference type="SUPFAM" id="SSF56672">
    <property type="entry name" value="DNA/RNA polymerases"/>
    <property type="match status" value="1"/>
</dbReference>
<dbReference type="InterPro" id="IPR017961">
    <property type="entry name" value="DNA_pol_Y-fam_little_finger"/>
</dbReference>
<evidence type="ECO:0000259" key="4">
    <source>
        <dbReference type="Pfam" id="PF13438"/>
    </source>
</evidence>
<dbReference type="InterPro" id="IPR025188">
    <property type="entry name" value="DUF4113"/>
</dbReference>
<dbReference type="PANTHER" id="PTHR11076">
    <property type="entry name" value="DNA REPAIR POLYMERASE UMUC / TRANSFERASE FAMILY MEMBER"/>
    <property type="match status" value="1"/>
</dbReference>
<dbReference type="InterPro" id="IPR036775">
    <property type="entry name" value="DNA_pol_Y-fam_lit_finger_sf"/>
</dbReference>
<keyword evidence="2" id="KW-0234">DNA repair</keyword>
<proteinExistence type="predicted"/>
<dbReference type="Pfam" id="PF11799">
    <property type="entry name" value="IMS_C"/>
    <property type="match status" value="1"/>
</dbReference>
<sequence>MDDIWGVGRRLTARLNTLGVSTGWELANMSPKRARQHFSVCLERTIEELNGVSCLPLEDAPPKKREIYCTRSFGEKASSIEPILQATSLYARRACEKLRKQKHLVREILVFLQTSPFAEKRYSKSVTVKLPYPTDDTRLITRAAKQAIQSLYKEGYQYLKSGVGLIDLIDPAYGQGDLFQVAQPLRSTKIMATLDSINKRFGSGTAFSAAEGVQKKWAMRQFFRSPNYLNSWSQLPQIQC</sequence>